<evidence type="ECO:0000256" key="1">
    <source>
        <dbReference type="SAM" id="MobiDB-lite"/>
    </source>
</evidence>
<organism evidence="3 4">
    <name type="scientific">Anaerotruncus colihominis</name>
    <dbReference type="NCBI Taxonomy" id="169435"/>
    <lineage>
        <taxon>Bacteria</taxon>
        <taxon>Bacillati</taxon>
        <taxon>Bacillota</taxon>
        <taxon>Clostridia</taxon>
        <taxon>Eubacteriales</taxon>
        <taxon>Oscillospiraceae</taxon>
        <taxon>Anaerotruncus</taxon>
    </lineage>
</organism>
<dbReference type="Gene3D" id="1.10.10.10">
    <property type="entry name" value="Winged helix-like DNA-binding domain superfamily/Winged helix DNA-binding domain"/>
    <property type="match status" value="1"/>
</dbReference>
<dbReference type="InterPro" id="IPR013325">
    <property type="entry name" value="RNA_pol_sigma_r2"/>
</dbReference>
<proteinExistence type="predicted"/>
<dbReference type="Proteomes" id="UP000462501">
    <property type="component" value="Unassembled WGS sequence"/>
</dbReference>
<dbReference type="InterPro" id="IPR013324">
    <property type="entry name" value="RNA_pol_sigma_r3/r4-like"/>
</dbReference>
<feature type="region of interest" description="Disordered" evidence="1">
    <location>
        <begin position="1"/>
        <end position="21"/>
    </location>
</feature>
<dbReference type="PANTHER" id="PTHR30603">
    <property type="entry name" value="RNA POLYMERASE SIGMA FACTOR RPO"/>
    <property type="match status" value="1"/>
</dbReference>
<dbReference type="EMBL" id="VIQT01000002">
    <property type="protein sequence ID" value="NDO37746.1"/>
    <property type="molecule type" value="Genomic_DNA"/>
</dbReference>
<dbReference type="InterPro" id="IPR050239">
    <property type="entry name" value="Sigma-70_RNA_pol_init_factors"/>
</dbReference>
<protein>
    <submittedName>
        <fullName evidence="3">Sigma-70 family RNA polymerase sigma factor</fullName>
    </submittedName>
</protein>
<gene>
    <name evidence="3" type="ORF">FMM72_00535</name>
</gene>
<dbReference type="AlphaFoldDB" id="A0A845SMT8"/>
<comment type="caution">
    <text evidence="3">The sequence shown here is derived from an EMBL/GenBank/DDBJ whole genome shotgun (WGS) entry which is preliminary data.</text>
</comment>
<dbReference type="InterPro" id="IPR036388">
    <property type="entry name" value="WH-like_DNA-bd_sf"/>
</dbReference>
<accession>A0A845SMT8</accession>
<sequence>MKERIAMKTKKNIRSPESTAKITNSTPAKRSVYSQKVHQVLEGQLVFYDMGIEGCEVFSMKNTQKIMPSPKDKINLVIKDNISLVKYWLRRTSGVTSINEDDIYQAGLMALWRAAQQFDPSKGFTFATYASTVIRRGMYQAVRKNQDKNNPAYLDELLETASSAQKMLSVSEEDSFASDGSEIFQIMRDVSDTLSSLKEKKAVQALAMNLQGYSKEEIAQALEISVRSYTALISTGRKVLQRHPMFLQNAASDSFRKEYTVELLGCPFKLKYAKNPIFDFPVKNNNRLEESLCRALSNEEAADYILNEVRIGESICIADADVGYTAVMDVYEDVLEITFVSKSRMPMKRTA</sequence>
<dbReference type="GO" id="GO:0003700">
    <property type="term" value="F:DNA-binding transcription factor activity"/>
    <property type="evidence" value="ECO:0007669"/>
    <property type="project" value="InterPro"/>
</dbReference>
<dbReference type="SUPFAM" id="SSF88659">
    <property type="entry name" value="Sigma3 and sigma4 domains of RNA polymerase sigma factors"/>
    <property type="match status" value="1"/>
</dbReference>
<dbReference type="PANTHER" id="PTHR30603:SF47">
    <property type="entry name" value="RNA POLYMERASE SIGMA FACTOR SIGD, CHLOROPLASTIC"/>
    <property type="match status" value="1"/>
</dbReference>
<feature type="domain" description="RNA polymerase sigma-70 region 2" evidence="2">
    <location>
        <begin position="78"/>
        <end position="146"/>
    </location>
</feature>
<evidence type="ECO:0000313" key="4">
    <source>
        <dbReference type="Proteomes" id="UP000462501"/>
    </source>
</evidence>
<dbReference type="InterPro" id="IPR014284">
    <property type="entry name" value="RNA_pol_sigma-70_dom"/>
</dbReference>
<dbReference type="GO" id="GO:0006352">
    <property type="term" value="P:DNA-templated transcription initiation"/>
    <property type="evidence" value="ECO:0007669"/>
    <property type="project" value="InterPro"/>
</dbReference>
<reference evidence="3 4" key="1">
    <citation type="submission" date="2019-06" db="EMBL/GenBank/DDBJ databases">
        <title>Draft genome sequences of 15 bacterial species constituting the stable defined intestinal microbiota of the GM15 gnotobiotic mouse model.</title>
        <authorList>
            <person name="Elie C."/>
            <person name="Mathieu A."/>
            <person name="Saliou A."/>
            <person name="Darnaud M."/>
            <person name="Leulier F."/>
            <person name="Tamellini A."/>
        </authorList>
    </citation>
    <scope>NUCLEOTIDE SEQUENCE [LARGE SCALE GENOMIC DNA]</scope>
    <source>
        <strain evidence="3 4">JM4-15</strain>
    </source>
</reference>
<evidence type="ECO:0000259" key="2">
    <source>
        <dbReference type="Pfam" id="PF04542"/>
    </source>
</evidence>
<dbReference type="Gene3D" id="1.10.1740.10">
    <property type="match status" value="1"/>
</dbReference>
<dbReference type="InterPro" id="IPR007627">
    <property type="entry name" value="RNA_pol_sigma70_r2"/>
</dbReference>
<evidence type="ECO:0000313" key="3">
    <source>
        <dbReference type="EMBL" id="NDO37746.1"/>
    </source>
</evidence>
<dbReference type="NCBIfam" id="TIGR02937">
    <property type="entry name" value="sigma70-ECF"/>
    <property type="match status" value="1"/>
</dbReference>
<dbReference type="Pfam" id="PF04542">
    <property type="entry name" value="Sigma70_r2"/>
    <property type="match status" value="1"/>
</dbReference>
<dbReference type="SUPFAM" id="SSF88946">
    <property type="entry name" value="Sigma2 domain of RNA polymerase sigma factors"/>
    <property type="match status" value="1"/>
</dbReference>
<name>A0A845SMT8_9FIRM</name>